<keyword evidence="2 6" id="KW-0812">Transmembrane</keyword>
<evidence type="ECO:0000256" key="2">
    <source>
        <dbReference type="ARBA" id="ARBA00022692"/>
    </source>
</evidence>
<name>A0ABN7RWS6_OIKDI</name>
<dbReference type="Pfam" id="PF24456">
    <property type="entry name" value="RHD_RETREG1-3"/>
    <property type="match status" value="1"/>
</dbReference>
<gene>
    <name evidence="8" type="ORF">OKIOD_LOCUS2090</name>
</gene>
<evidence type="ECO:0000313" key="8">
    <source>
        <dbReference type="EMBL" id="CAG5084049.1"/>
    </source>
</evidence>
<evidence type="ECO:0000256" key="3">
    <source>
        <dbReference type="ARBA" id="ARBA00022989"/>
    </source>
</evidence>
<feature type="compositionally biased region" description="Basic and acidic residues" evidence="5">
    <location>
        <begin position="218"/>
        <end position="227"/>
    </location>
</feature>
<dbReference type="EMBL" id="OU015568">
    <property type="protein sequence ID" value="CAG5084049.1"/>
    <property type="molecule type" value="Genomic_DNA"/>
</dbReference>
<sequence>MGFYISESSYNTFFEIGLWRDPVKSGAFFTGAHLCLFIGNWILSKGPVMIIALALTYKVLKKPWTEKIWPEIQTPEYFRAKEFTTLDPEIPPYSEGALLISEIYTRIDTFRIKLIQLKHRDPPKYLALTSLFFIVCYFIGLQLSGFTFCYLIFLCFSILPVLLKPKILEIAKSNDVLAKEKAALLKKATTPPPKVTITEEPPTPSDSESSSDEEEETAADKRRKSDFDPTAEPTWLEDFGHNVSAKAEEAKESLKDNYSLLKQQIADAIGPLKRSKKGSIEQSSANNKYFSDGSSTEGSDNEFVLVQPDEFS</sequence>
<proteinExistence type="predicted"/>
<keyword evidence="9" id="KW-1185">Reference proteome</keyword>
<reference evidence="8 9" key="1">
    <citation type="submission" date="2021-04" db="EMBL/GenBank/DDBJ databases">
        <authorList>
            <person name="Bliznina A."/>
        </authorList>
    </citation>
    <scope>NUCLEOTIDE SEQUENCE [LARGE SCALE GENOMIC DNA]</scope>
</reference>
<dbReference type="Proteomes" id="UP001158576">
    <property type="component" value="Chromosome PAR"/>
</dbReference>
<evidence type="ECO:0000256" key="5">
    <source>
        <dbReference type="SAM" id="MobiDB-lite"/>
    </source>
</evidence>
<comment type="subcellular location">
    <subcellularLocation>
        <location evidence="1">Membrane</location>
        <topology evidence="1">Multi-pass membrane protein</topology>
    </subcellularLocation>
</comment>
<evidence type="ECO:0000313" key="9">
    <source>
        <dbReference type="Proteomes" id="UP001158576"/>
    </source>
</evidence>
<feature type="compositionally biased region" description="Polar residues" evidence="5">
    <location>
        <begin position="280"/>
        <end position="298"/>
    </location>
</feature>
<evidence type="ECO:0000256" key="4">
    <source>
        <dbReference type="ARBA" id="ARBA00023136"/>
    </source>
</evidence>
<accession>A0ABN7RWS6</accession>
<keyword evidence="4 6" id="KW-0472">Membrane</keyword>
<evidence type="ECO:0000256" key="6">
    <source>
        <dbReference type="SAM" id="Phobius"/>
    </source>
</evidence>
<keyword evidence="3 6" id="KW-1133">Transmembrane helix</keyword>
<organism evidence="8 9">
    <name type="scientific">Oikopleura dioica</name>
    <name type="common">Tunicate</name>
    <dbReference type="NCBI Taxonomy" id="34765"/>
    <lineage>
        <taxon>Eukaryota</taxon>
        <taxon>Metazoa</taxon>
        <taxon>Chordata</taxon>
        <taxon>Tunicata</taxon>
        <taxon>Appendicularia</taxon>
        <taxon>Copelata</taxon>
        <taxon>Oikopleuridae</taxon>
        <taxon>Oikopleura</taxon>
    </lineage>
</organism>
<feature type="region of interest" description="Disordered" evidence="5">
    <location>
        <begin position="189"/>
        <end position="250"/>
    </location>
</feature>
<dbReference type="InterPro" id="IPR057282">
    <property type="entry name" value="RETREG1-3-like_RHD"/>
</dbReference>
<feature type="domain" description="RETREG1-3/ARL6IP-like N-terminal reticulon-homology" evidence="7">
    <location>
        <begin position="18"/>
        <end position="168"/>
    </location>
</feature>
<protein>
    <submittedName>
        <fullName evidence="8">Oidioi.mRNA.OKI2018_I69.PAR.g10532.t1.cds</fullName>
    </submittedName>
</protein>
<evidence type="ECO:0000256" key="1">
    <source>
        <dbReference type="ARBA" id="ARBA00004141"/>
    </source>
</evidence>
<feature type="compositionally biased region" description="Low complexity" evidence="5">
    <location>
        <begin position="189"/>
        <end position="208"/>
    </location>
</feature>
<feature type="transmembrane region" description="Helical" evidence="6">
    <location>
        <begin position="28"/>
        <end position="57"/>
    </location>
</feature>
<feature type="region of interest" description="Disordered" evidence="5">
    <location>
        <begin position="270"/>
        <end position="312"/>
    </location>
</feature>
<evidence type="ECO:0000259" key="7">
    <source>
        <dbReference type="Pfam" id="PF24456"/>
    </source>
</evidence>